<dbReference type="SUPFAM" id="SSF52172">
    <property type="entry name" value="CheY-like"/>
    <property type="match status" value="1"/>
</dbReference>
<reference evidence="8 9" key="1">
    <citation type="submission" date="2019-09" db="EMBL/GenBank/DDBJ databases">
        <title>Goodfellowia gen. nov., a new genus of the Pseudonocardineae related to Actinoalloteichus, containing Goodfellowia coeruleoviolacea gen. nov., comb. nov. gen. nov., comb. nov.</title>
        <authorList>
            <person name="Labeda D."/>
        </authorList>
    </citation>
    <scope>NUCLEOTIDE SEQUENCE [LARGE SCALE GENOMIC DNA]</scope>
    <source>
        <strain evidence="8 9">AN110305</strain>
    </source>
</reference>
<dbReference type="SMART" id="SM00421">
    <property type="entry name" value="HTH_LUXR"/>
    <property type="match status" value="1"/>
</dbReference>
<evidence type="ECO:0000256" key="1">
    <source>
        <dbReference type="ARBA" id="ARBA00022553"/>
    </source>
</evidence>
<dbReference type="CDD" id="cd17535">
    <property type="entry name" value="REC_NarL-like"/>
    <property type="match status" value="1"/>
</dbReference>
<evidence type="ECO:0000313" key="8">
    <source>
        <dbReference type="EMBL" id="KAA2252891.1"/>
    </source>
</evidence>
<evidence type="ECO:0000256" key="5">
    <source>
        <dbReference type="PROSITE-ProRule" id="PRU00169"/>
    </source>
</evidence>
<comment type="caution">
    <text evidence="8">The sequence shown here is derived from an EMBL/GenBank/DDBJ whole genome shotgun (WGS) entry which is preliminary data.</text>
</comment>
<dbReference type="PROSITE" id="PS50110">
    <property type="entry name" value="RESPONSE_REGULATORY"/>
    <property type="match status" value="1"/>
</dbReference>
<feature type="domain" description="Response regulatory" evidence="7">
    <location>
        <begin position="2"/>
        <end position="119"/>
    </location>
</feature>
<reference evidence="8 9" key="2">
    <citation type="submission" date="2019-09" db="EMBL/GenBank/DDBJ databases">
        <authorList>
            <person name="Jin C."/>
        </authorList>
    </citation>
    <scope>NUCLEOTIDE SEQUENCE [LARGE SCALE GENOMIC DNA]</scope>
    <source>
        <strain evidence="8 9">AN110305</strain>
    </source>
</reference>
<protein>
    <submittedName>
        <fullName evidence="8">Response regulator transcription factor</fullName>
    </submittedName>
</protein>
<evidence type="ECO:0000256" key="2">
    <source>
        <dbReference type="ARBA" id="ARBA00023015"/>
    </source>
</evidence>
<proteinExistence type="predicted"/>
<dbReference type="InterPro" id="IPR000792">
    <property type="entry name" value="Tscrpt_reg_LuxR_C"/>
</dbReference>
<dbReference type="InterPro" id="IPR011006">
    <property type="entry name" value="CheY-like_superfamily"/>
</dbReference>
<feature type="modified residue" description="4-aspartylphosphate" evidence="5">
    <location>
        <position position="53"/>
    </location>
</feature>
<dbReference type="InterPro" id="IPR016032">
    <property type="entry name" value="Sig_transdc_resp-reg_C-effctor"/>
</dbReference>
<dbReference type="InterPro" id="IPR058245">
    <property type="entry name" value="NreC/VraR/RcsB-like_REC"/>
</dbReference>
<evidence type="ECO:0000259" key="6">
    <source>
        <dbReference type="PROSITE" id="PS50043"/>
    </source>
</evidence>
<evidence type="ECO:0000259" key="7">
    <source>
        <dbReference type="PROSITE" id="PS50110"/>
    </source>
</evidence>
<dbReference type="PROSITE" id="PS50043">
    <property type="entry name" value="HTH_LUXR_2"/>
    <property type="match status" value="1"/>
</dbReference>
<keyword evidence="3" id="KW-0238">DNA-binding</keyword>
<dbReference type="GO" id="GO:0003677">
    <property type="term" value="F:DNA binding"/>
    <property type="evidence" value="ECO:0007669"/>
    <property type="project" value="UniProtKB-KW"/>
</dbReference>
<keyword evidence="2" id="KW-0805">Transcription regulation</keyword>
<dbReference type="EMBL" id="VUOB01000072">
    <property type="protein sequence ID" value="KAA2252891.1"/>
    <property type="molecule type" value="Genomic_DNA"/>
</dbReference>
<keyword evidence="4" id="KW-0804">Transcription</keyword>
<dbReference type="SUPFAM" id="SSF46894">
    <property type="entry name" value="C-terminal effector domain of the bipartite response regulators"/>
    <property type="match status" value="1"/>
</dbReference>
<dbReference type="PANTHER" id="PTHR43214">
    <property type="entry name" value="TWO-COMPONENT RESPONSE REGULATOR"/>
    <property type="match status" value="1"/>
</dbReference>
<gene>
    <name evidence="8" type="ORF">F0L68_34445</name>
</gene>
<dbReference type="InterPro" id="IPR039420">
    <property type="entry name" value="WalR-like"/>
</dbReference>
<dbReference type="PANTHER" id="PTHR43214:SF24">
    <property type="entry name" value="TRANSCRIPTIONAL REGULATORY PROTEIN NARL-RELATED"/>
    <property type="match status" value="1"/>
</dbReference>
<dbReference type="SMART" id="SM00448">
    <property type="entry name" value="REC"/>
    <property type="match status" value="1"/>
</dbReference>
<dbReference type="InterPro" id="IPR001789">
    <property type="entry name" value="Sig_transdc_resp-reg_receiver"/>
</dbReference>
<dbReference type="OrthoDB" id="9808843at2"/>
<dbReference type="GO" id="GO:0006355">
    <property type="term" value="P:regulation of DNA-templated transcription"/>
    <property type="evidence" value="ECO:0007669"/>
    <property type="project" value="InterPro"/>
</dbReference>
<dbReference type="Pfam" id="PF00196">
    <property type="entry name" value="GerE"/>
    <property type="match status" value="1"/>
</dbReference>
<evidence type="ECO:0000313" key="9">
    <source>
        <dbReference type="Proteomes" id="UP000323454"/>
    </source>
</evidence>
<evidence type="ECO:0000256" key="3">
    <source>
        <dbReference type="ARBA" id="ARBA00023125"/>
    </source>
</evidence>
<evidence type="ECO:0000256" key="4">
    <source>
        <dbReference type="ARBA" id="ARBA00023163"/>
    </source>
</evidence>
<organism evidence="8 9">
    <name type="scientific">Solihabitans fulvus</name>
    <dbReference type="NCBI Taxonomy" id="1892852"/>
    <lineage>
        <taxon>Bacteria</taxon>
        <taxon>Bacillati</taxon>
        <taxon>Actinomycetota</taxon>
        <taxon>Actinomycetes</taxon>
        <taxon>Pseudonocardiales</taxon>
        <taxon>Pseudonocardiaceae</taxon>
        <taxon>Solihabitans</taxon>
    </lineage>
</organism>
<sequence>MRVLLVDDHPVVRAGLRALLSGQADIELVGEAASGEEAVRLSGLRTPDLVLMDLQLGEGMDGVDTTREILAGPTPPRVLVLTTYDADADILRAVEAGATGYLLKDADPDDLVRAIRSAASGETVLAPHVASRLLTRMRTPAPPLSGREIEILVLVAEGLSNRDIAKRLFISEATVKSHLVHVFGKLEVDSRTAAIAQARRRGLIR</sequence>
<keyword evidence="1 5" id="KW-0597">Phosphoprotein</keyword>
<dbReference type="PROSITE" id="PS00622">
    <property type="entry name" value="HTH_LUXR_1"/>
    <property type="match status" value="1"/>
</dbReference>
<accession>A0A5B2WM92</accession>
<feature type="domain" description="HTH luxR-type" evidence="6">
    <location>
        <begin position="137"/>
        <end position="202"/>
    </location>
</feature>
<dbReference type="Pfam" id="PF00072">
    <property type="entry name" value="Response_reg"/>
    <property type="match status" value="1"/>
</dbReference>
<dbReference type="Proteomes" id="UP000323454">
    <property type="component" value="Unassembled WGS sequence"/>
</dbReference>
<dbReference type="CDD" id="cd06170">
    <property type="entry name" value="LuxR_C_like"/>
    <property type="match status" value="1"/>
</dbReference>
<name>A0A5B2WM92_9PSEU</name>
<dbReference type="Gene3D" id="3.40.50.2300">
    <property type="match status" value="1"/>
</dbReference>
<dbReference type="GO" id="GO:0000160">
    <property type="term" value="P:phosphorelay signal transduction system"/>
    <property type="evidence" value="ECO:0007669"/>
    <property type="project" value="InterPro"/>
</dbReference>
<keyword evidence="9" id="KW-1185">Reference proteome</keyword>
<dbReference type="PRINTS" id="PR00038">
    <property type="entry name" value="HTHLUXR"/>
</dbReference>
<dbReference type="AlphaFoldDB" id="A0A5B2WM92"/>